<evidence type="ECO:0000313" key="2">
    <source>
        <dbReference type="EMBL" id="CAB4896177.1"/>
    </source>
</evidence>
<dbReference type="InterPro" id="IPR011051">
    <property type="entry name" value="RmlC_Cupin_sf"/>
</dbReference>
<gene>
    <name evidence="2" type="ORF">UFOPK3516_00697</name>
</gene>
<feature type="domain" description="Sugar 3,4-ketoisomerase QdtA cupin" evidence="1">
    <location>
        <begin position="13"/>
        <end position="119"/>
    </location>
</feature>
<reference evidence="2" key="1">
    <citation type="submission" date="2020-05" db="EMBL/GenBank/DDBJ databases">
        <authorList>
            <person name="Chiriac C."/>
            <person name="Salcher M."/>
            <person name="Ghai R."/>
            <person name="Kavagutti S V."/>
        </authorList>
    </citation>
    <scope>NUCLEOTIDE SEQUENCE</scope>
</reference>
<evidence type="ECO:0000259" key="1">
    <source>
        <dbReference type="Pfam" id="PF05523"/>
    </source>
</evidence>
<proteinExistence type="predicted"/>
<dbReference type="Gene3D" id="2.60.120.10">
    <property type="entry name" value="Jelly Rolls"/>
    <property type="match status" value="1"/>
</dbReference>
<sequence length="129" mass="14187">MKPTQVVVMIDDDAARGRLVATELTTMPFPVKRLFFVSAPGHPVTRGGHVTTCEELVCLISGSALIRTSVMHEHVVQTTEHLLSRAGDSCVLSEGTFIEYELQTPTSEILVFASDTYQPLRSERIPSDD</sequence>
<dbReference type="InterPro" id="IPR014710">
    <property type="entry name" value="RmlC-like_jellyroll"/>
</dbReference>
<dbReference type="EMBL" id="CAFBMB010000039">
    <property type="protein sequence ID" value="CAB4896177.1"/>
    <property type="molecule type" value="Genomic_DNA"/>
</dbReference>
<accession>A0A6J7FL66</accession>
<protein>
    <submittedName>
        <fullName evidence="2">Unannotated protein</fullName>
    </submittedName>
</protein>
<organism evidence="2">
    <name type="scientific">freshwater metagenome</name>
    <dbReference type="NCBI Taxonomy" id="449393"/>
    <lineage>
        <taxon>unclassified sequences</taxon>
        <taxon>metagenomes</taxon>
        <taxon>ecological metagenomes</taxon>
    </lineage>
</organism>
<dbReference type="InterPro" id="IPR008894">
    <property type="entry name" value="QdtA_cupin_dom"/>
</dbReference>
<dbReference type="Pfam" id="PF05523">
    <property type="entry name" value="FdtA"/>
    <property type="match status" value="1"/>
</dbReference>
<dbReference type="SUPFAM" id="SSF51182">
    <property type="entry name" value="RmlC-like cupins"/>
    <property type="match status" value="1"/>
</dbReference>
<dbReference type="AlphaFoldDB" id="A0A6J7FL66"/>
<name>A0A6J7FL66_9ZZZZ</name>